<keyword evidence="2" id="KW-1185">Reference proteome</keyword>
<reference evidence="1" key="1">
    <citation type="journal article" date="2020" name="Stud. Mycol.">
        <title>101 Dothideomycetes genomes: a test case for predicting lifestyles and emergence of pathogens.</title>
        <authorList>
            <person name="Haridas S."/>
            <person name="Albert R."/>
            <person name="Binder M."/>
            <person name="Bloem J."/>
            <person name="Labutti K."/>
            <person name="Salamov A."/>
            <person name="Andreopoulos B."/>
            <person name="Baker S."/>
            <person name="Barry K."/>
            <person name="Bills G."/>
            <person name="Bluhm B."/>
            <person name="Cannon C."/>
            <person name="Castanera R."/>
            <person name="Culley D."/>
            <person name="Daum C."/>
            <person name="Ezra D."/>
            <person name="Gonzalez J."/>
            <person name="Henrissat B."/>
            <person name="Kuo A."/>
            <person name="Liang C."/>
            <person name="Lipzen A."/>
            <person name="Lutzoni F."/>
            <person name="Magnuson J."/>
            <person name="Mondo S."/>
            <person name="Nolan M."/>
            <person name="Ohm R."/>
            <person name="Pangilinan J."/>
            <person name="Park H.-J."/>
            <person name="Ramirez L."/>
            <person name="Alfaro M."/>
            <person name="Sun H."/>
            <person name="Tritt A."/>
            <person name="Yoshinaga Y."/>
            <person name="Zwiers L.-H."/>
            <person name="Turgeon B."/>
            <person name="Goodwin S."/>
            <person name="Spatafora J."/>
            <person name="Crous P."/>
            <person name="Grigoriev I."/>
        </authorList>
    </citation>
    <scope>NUCLEOTIDE SEQUENCE</scope>
    <source>
        <strain evidence="1">CBS 122368</strain>
    </source>
</reference>
<evidence type="ECO:0000313" key="2">
    <source>
        <dbReference type="Proteomes" id="UP000800094"/>
    </source>
</evidence>
<dbReference type="GeneID" id="54575525"/>
<dbReference type="Proteomes" id="UP000800094">
    <property type="component" value="Unassembled WGS sequence"/>
</dbReference>
<evidence type="ECO:0000313" key="1">
    <source>
        <dbReference type="EMBL" id="KAF2248358.1"/>
    </source>
</evidence>
<accession>A0A6A6IE69</accession>
<dbReference type="AlphaFoldDB" id="A0A6A6IE69"/>
<organism evidence="1 2">
    <name type="scientific">Trematosphaeria pertusa</name>
    <dbReference type="NCBI Taxonomy" id="390896"/>
    <lineage>
        <taxon>Eukaryota</taxon>
        <taxon>Fungi</taxon>
        <taxon>Dikarya</taxon>
        <taxon>Ascomycota</taxon>
        <taxon>Pezizomycotina</taxon>
        <taxon>Dothideomycetes</taxon>
        <taxon>Pleosporomycetidae</taxon>
        <taxon>Pleosporales</taxon>
        <taxon>Massarineae</taxon>
        <taxon>Trematosphaeriaceae</taxon>
        <taxon>Trematosphaeria</taxon>
    </lineage>
</organism>
<dbReference type="RefSeq" id="XP_033683362.1">
    <property type="nucleotide sequence ID" value="XM_033822195.1"/>
</dbReference>
<protein>
    <submittedName>
        <fullName evidence="1">Uncharacterized protein</fullName>
    </submittedName>
</protein>
<proteinExistence type="predicted"/>
<gene>
    <name evidence="1" type="ORF">BU26DRAFT_332070</name>
</gene>
<sequence length="80" mass="9078">MTGIRYVLVERCFVARVMSQVCRRSGKVLCFLTILSFMASLKLHRTRPPCGYLEFCHLLGILDSNHQALSHEIMNAIALP</sequence>
<dbReference type="EMBL" id="ML987196">
    <property type="protein sequence ID" value="KAF2248358.1"/>
    <property type="molecule type" value="Genomic_DNA"/>
</dbReference>
<name>A0A6A6IE69_9PLEO</name>